<feature type="region of interest" description="Disordered" evidence="2">
    <location>
        <begin position="125"/>
        <end position="214"/>
    </location>
</feature>
<evidence type="ECO:0000256" key="1">
    <source>
        <dbReference type="SAM" id="Coils"/>
    </source>
</evidence>
<keyword evidence="4" id="KW-1185">Reference proteome</keyword>
<dbReference type="Gene3D" id="6.10.140.1230">
    <property type="match status" value="1"/>
</dbReference>
<evidence type="ECO:0000313" key="3">
    <source>
        <dbReference type="EMBL" id="KAF2226943.1"/>
    </source>
</evidence>
<dbReference type="PANTHER" id="PTHR22761">
    <property type="entry name" value="CHARGED MULTIVESICULAR BODY PROTEIN"/>
    <property type="match status" value="1"/>
</dbReference>
<name>A0A6A6GNL4_9PEZI</name>
<dbReference type="OrthoDB" id="10250120at2759"/>
<dbReference type="Pfam" id="PF03357">
    <property type="entry name" value="Snf7"/>
    <property type="match status" value="1"/>
</dbReference>
<keyword evidence="1" id="KW-0175">Coiled coil</keyword>
<dbReference type="GO" id="GO:0032511">
    <property type="term" value="P:late endosome to vacuole transport via multivesicular body sorting pathway"/>
    <property type="evidence" value="ECO:0007669"/>
    <property type="project" value="TreeGrafter"/>
</dbReference>
<gene>
    <name evidence="3" type="ORF">BDZ85DRAFT_257009</name>
</gene>
<evidence type="ECO:0000256" key="2">
    <source>
        <dbReference type="SAM" id="MobiDB-lite"/>
    </source>
</evidence>
<accession>A0A6A6GNL4</accession>
<dbReference type="InterPro" id="IPR005024">
    <property type="entry name" value="Snf7_fam"/>
</dbReference>
<dbReference type="EMBL" id="ML992502">
    <property type="protein sequence ID" value="KAF2226943.1"/>
    <property type="molecule type" value="Genomic_DNA"/>
</dbReference>
<dbReference type="GO" id="GO:0000815">
    <property type="term" value="C:ESCRT III complex"/>
    <property type="evidence" value="ECO:0007669"/>
    <property type="project" value="TreeGrafter"/>
</dbReference>
<feature type="compositionally biased region" description="Basic and acidic residues" evidence="2">
    <location>
        <begin position="142"/>
        <end position="187"/>
    </location>
</feature>
<evidence type="ECO:0000313" key="4">
    <source>
        <dbReference type="Proteomes" id="UP000799538"/>
    </source>
</evidence>
<dbReference type="PANTHER" id="PTHR22761:SF18">
    <property type="entry name" value="SORTING PROTEIN SNF7 FAMILY PROTEIN, PUTATIVE (AFU_ORTHOLOGUE AFUA_2G16692)-RELATED"/>
    <property type="match status" value="1"/>
</dbReference>
<organism evidence="3 4">
    <name type="scientific">Elsinoe ampelina</name>
    <dbReference type="NCBI Taxonomy" id="302913"/>
    <lineage>
        <taxon>Eukaryota</taxon>
        <taxon>Fungi</taxon>
        <taxon>Dikarya</taxon>
        <taxon>Ascomycota</taxon>
        <taxon>Pezizomycotina</taxon>
        <taxon>Dothideomycetes</taxon>
        <taxon>Dothideomycetidae</taxon>
        <taxon>Myriangiales</taxon>
        <taxon>Elsinoaceae</taxon>
        <taxon>Elsinoe</taxon>
    </lineage>
</organism>
<proteinExistence type="predicted"/>
<feature type="compositionally biased region" description="Acidic residues" evidence="2">
    <location>
        <begin position="200"/>
        <end position="214"/>
    </location>
</feature>
<reference evidence="4" key="1">
    <citation type="journal article" date="2020" name="Stud. Mycol.">
        <title>101 Dothideomycetes genomes: A test case for predicting lifestyles and emergence of pathogens.</title>
        <authorList>
            <person name="Haridas S."/>
            <person name="Albert R."/>
            <person name="Binder M."/>
            <person name="Bloem J."/>
            <person name="LaButti K."/>
            <person name="Salamov A."/>
            <person name="Andreopoulos B."/>
            <person name="Baker S."/>
            <person name="Barry K."/>
            <person name="Bills G."/>
            <person name="Bluhm B."/>
            <person name="Cannon C."/>
            <person name="Castanera R."/>
            <person name="Culley D."/>
            <person name="Daum C."/>
            <person name="Ezra D."/>
            <person name="Gonzalez J."/>
            <person name="Henrissat B."/>
            <person name="Kuo A."/>
            <person name="Liang C."/>
            <person name="Lipzen A."/>
            <person name="Lutzoni F."/>
            <person name="Magnuson J."/>
            <person name="Mondo S."/>
            <person name="Nolan M."/>
            <person name="Ohm R."/>
            <person name="Pangilinan J."/>
            <person name="Park H.-J."/>
            <person name="Ramirez L."/>
            <person name="Alfaro M."/>
            <person name="Sun H."/>
            <person name="Tritt A."/>
            <person name="Yoshinaga Y."/>
            <person name="Zwiers L.-H."/>
            <person name="Turgeon B."/>
            <person name="Goodwin S."/>
            <person name="Spatafora J."/>
            <person name="Crous P."/>
            <person name="Grigoriev I."/>
        </authorList>
    </citation>
    <scope>NUCLEOTIDE SEQUENCE [LARGE SCALE GENOMIC DNA]</scope>
    <source>
        <strain evidence="4">CECT 20119</strain>
    </source>
</reference>
<dbReference type="GO" id="GO:0009898">
    <property type="term" value="C:cytoplasmic side of plasma membrane"/>
    <property type="evidence" value="ECO:0007669"/>
    <property type="project" value="TreeGrafter"/>
</dbReference>
<sequence>MKGLIEDLGTQVEELTERVEKLNVQAREAVKEGQNVKAKRALRGKKAAESMLEERSKMLETLETTWRSIEVASDNVAIVQAMKEGRDILRSLNDKVGGTEAVEDVMQGLREQMDVTEDVTSVINEGAASNIDEGEVDDELEALEREEREKKEARERAQREAIEVEQRAQKEATDQAEQEALRKRLEGIDVPMSEPHGAKEDEEDHFEEANEMAQ</sequence>
<dbReference type="GO" id="GO:0005771">
    <property type="term" value="C:multivesicular body"/>
    <property type="evidence" value="ECO:0007669"/>
    <property type="project" value="TreeGrafter"/>
</dbReference>
<feature type="coiled-coil region" evidence="1">
    <location>
        <begin position="5"/>
        <end position="32"/>
    </location>
</feature>
<protein>
    <submittedName>
        <fullName evidence="3">Snf7-domain-containing protein</fullName>
    </submittedName>
</protein>
<dbReference type="AlphaFoldDB" id="A0A6A6GNL4"/>
<dbReference type="GO" id="GO:0006900">
    <property type="term" value="P:vesicle budding from membrane"/>
    <property type="evidence" value="ECO:0007669"/>
    <property type="project" value="TreeGrafter"/>
</dbReference>
<feature type="compositionally biased region" description="Acidic residues" evidence="2">
    <location>
        <begin position="132"/>
        <end position="141"/>
    </location>
</feature>
<dbReference type="Proteomes" id="UP000799538">
    <property type="component" value="Unassembled WGS sequence"/>
</dbReference>